<dbReference type="EMBL" id="CP001798">
    <property type="protein sequence ID" value="ADE15659.1"/>
    <property type="molecule type" value="Genomic_DNA"/>
</dbReference>
<dbReference type="SUPFAM" id="SSF52266">
    <property type="entry name" value="SGNH hydrolase"/>
    <property type="match status" value="1"/>
</dbReference>
<dbReference type="InterPro" id="IPR051532">
    <property type="entry name" value="Ester_Hydrolysis_Enzymes"/>
</dbReference>
<dbReference type="STRING" id="472759.Nhal_2580"/>
<dbReference type="CDD" id="cd01822">
    <property type="entry name" value="Lysophospholipase_L1_like"/>
    <property type="match status" value="1"/>
</dbReference>
<evidence type="ECO:0000259" key="1">
    <source>
        <dbReference type="Pfam" id="PF13472"/>
    </source>
</evidence>
<name>D5BWK2_NITHN</name>
<dbReference type="eggNOG" id="COG2755">
    <property type="taxonomic scope" value="Bacteria"/>
</dbReference>
<keyword evidence="2" id="KW-0378">Hydrolase</keyword>
<sequence>MVAGAALQPVIVVLGDSLSASYGIPLDQGWVTRLQERLTREGYPYQVVNASISGETTRGALARLDPLLETHQPEIVVVELGGNDGLRGLSLGEMRRNFSQIIQKSQQSGAKVLLVRMRLPPNYGPLYTERFQKLFADLKNEYGVAIAPFILHGIATRSELMQSDGIHPRPEAQALMLDNIWPALVPLLLGVSP</sequence>
<dbReference type="AlphaFoldDB" id="D5BWK2"/>
<dbReference type="PANTHER" id="PTHR30383:SF24">
    <property type="entry name" value="THIOESTERASE 1_PROTEASE 1_LYSOPHOSPHOLIPASE L1"/>
    <property type="match status" value="1"/>
</dbReference>
<dbReference type="InterPro" id="IPR013830">
    <property type="entry name" value="SGNH_hydro"/>
</dbReference>
<dbReference type="InterPro" id="IPR036514">
    <property type="entry name" value="SGNH_hydro_sf"/>
</dbReference>
<dbReference type="GO" id="GO:0004622">
    <property type="term" value="F:phosphatidylcholine lysophospholipase activity"/>
    <property type="evidence" value="ECO:0007669"/>
    <property type="project" value="TreeGrafter"/>
</dbReference>
<keyword evidence="3" id="KW-1185">Reference proteome</keyword>
<feature type="domain" description="SGNH hydrolase-type esterase" evidence="1">
    <location>
        <begin position="13"/>
        <end position="174"/>
    </location>
</feature>
<evidence type="ECO:0000313" key="2">
    <source>
        <dbReference type="EMBL" id="ADE15659.1"/>
    </source>
</evidence>
<dbReference type="EC" id="3.1.1.2" evidence="2"/>
<proteinExistence type="predicted"/>
<reference evidence="3" key="1">
    <citation type="submission" date="2010-04" db="EMBL/GenBank/DDBJ databases">
        <title>Complete genome sequence of Nitrosococcus halophilus Nc4, a salt-adapted, aerobic obligate ammonia-oxidizing sulfur purple bacterium.</title>
        <authorList>
            <consortium name="US DOE Joint Genome Institute"/>
            <person name="Campbell M.A."/>
            <person name="Malfatti S.A."/>
            <person name="Chain P.S.G."/>
            <person name="Heidelberg J.F."/>
            <person name="Ward B.B."/>
            <person name="Klotz M.G."/>
        </authorList>
    </citation>
    <scope>NUCLEOTIDE SEQUENCE [LARGE SCALE GENOMIC DNA]</scope>
    <source>
        <strain evidence="3">Nc4</strain>
    </source>
</reference>
<dbReference type="KEGG" id="nhl:Nhal_2580"/>
<dbReference type="PANTHER" id="PTHR30383">
    <property type="entry name" value="THIOESTERASE 1/PROTEASE 1/LYSOPHOSPHOLIPASE L1"/>
    <property type="match status" value="1"/>
</dbReference>
<protein>
    <submittedName>
        <fullName evidence="2">Arylesterase</fullName>
        <ecNumber evidence="2">3.1.1.2</ecNumber>
    </submittedName>
</protein>
<evidence type="ECO:0000313" key="3">
    <source>
        <dbReference type="Proteomes" id="UP000001844"/>
    </source>
</evidence>
<dbReference type="Pfam" id="PF13472">
    <property type="entry name" value="Lipase_GDSL_2"/>
    <property type="match status" value="1"/>
</dbReference>
<dbReference type="GO" id="GO:0004064">
    <property type="term" value="F:arylesterase activity"/>
    <property type="evidence" value="ECO:0007669"/>
    <property type="project" value="UniProtKB-EC"/>
</dbReference>
<gene>
    <name evidence="2" type="ordered locus">Nhal_2580</name>
</gene>
<accession>D5BWK2</accession>
<dbReference type="Gene3D" id="3.40.50.1110">
    <property type="entry name" value="SGNH hydrolase"/>
    <property type="match status" value="1"/>
</dbReference>
<dbReference type="Proteomes" id="UP000001844">
    <property type="component" value="Chromosome"/>
</dbReference>
<organism evidence="2 3">
    <name type="scientific">Nitrosococcus halophilus (strain Nc4)</name>
    <dbReference type="NCBI Taxonomy" id="472759"/>
    <lineage>
        <taxon>Bacteria</taxon>
        <taxon>Pseudomonadati</taxon>
        <taxon>Pseudomonadota</taxon>
        <taxon>Gammaproteobacteria</taxon>
        <taxon>Chromatiales</taxon>
        <taxon>Chromatiaceae</taxon>
        <taxon>Nitrosococcus</taxon>
    </lineage>
</organism>
<dbReference type="HOGENOM" id="CLU_051180_3_0_6"/>